<comment type="caution">
    <text evidence="8">The sequence shown here is derived from an EMBL/GenBank/DDBJ whole genome shotgun (WGS) entry which is preliminary data.</text>
</comment>
<dbReference type="PROSITE" id="PS50077">
    <property type="entry name" value="HEAT_REPEAT"/>
    <property type="match status" value="1"/>
</dbReference>
<dbReference type="InterPro" id="IPR011989">
    <property type="entry name" value="ARM-like"/>
</dbReference>
<accession>A0A834I7N3</accession>
<comment type="function">
    <text evidence="1">May play a role in microtubule-mediated transport or vesicle function.</text>
</comment>
<dbReference type="InterPro" id="IPR000091">
    <property type="entry name" value="Huntingtin"/>
</dbReference>
<dbReference type="Pfam" id="PF12372">
    <property type="entry name" value="Htt_N-HEAT"/>
    <property type="match status" value="1"/>
</dbReference>
<dbReference type="InterPro" id="IPR021133">
    <property type="entry name" value="HEAT_type_2"/>
</dbReference>
<dbReference type="GO" id="GO:0005737">
    <property type="term" value="C:cytoplasm"/>
    <property type="evidence" value="ECO:0007669"/>
    <property type="project" value="UniProtKB-SubCell"/>
</dbReference>
<dbReference type="PANTHER" id="PTHR10170:SF10">
    <property type="entry name" value="HUNTINGTIN"/>
    <property type="match status" value="1"/>
</dbReference>
<evidence type="ECO:0000256" key="7">
    <source>
        <dbReference type="PROSITE-ProRule" id="PRU00103"/>
    </source>
</evidence>
<dbReference type="InterPro" id="IPR028426">
    <property type="entry name" value="Huntingtin_fam"/>
</dbReference>
<dbReference type="InterPro" id="IPR048412">
    <property type="entry name" value="Htt_bridge"/>
</dbReference>
<dbReference type="GO" id="GO:0005634">
    <property type="term" value="C:nucleus"/>
    <property type="evidence" value="ECO:0007669"/>
    <property type="project" value="UniProtKB-SubCell"/>
</dbReference>
<dbReference type="PRINTS" id="PR00375">
    <property type="entry name" value="HUNTINGTIN"/>
</dbReference>
<dbReference type="SUPFAM" id="SSF48371">
    <property type="entry name" value="ARM repeat"/>
    <property type="match status" value="2"/>
</dbReference>
<keyword evidence="6" id="KW-0539">Nucleus</keyword>
<keyword evidence="5" id="KW-0963">Cytoplasm</keyword>
<name>A0A834I7N3_RHYFE</name>
<evidence type="ECO:0000256" key="2">
    <source>
        <dbReference type="ARBA" id="ARBA00004123"/>
    </source>
</evidence>
<dbReference type="Proteomes" id="UP000625711">
    <property type="component" value="Unassembled WGS sequence"/>
</dbReference>
<dbReference type="OrthoDB" id="10065698at2759"/>
<evidence type="ECO:0000313" key="8">
    <source>
        <dbReference type="EMBL" id="KAF7274147.1"/>
    </source>
</evidence>
<protein>
    <recommendedName>
        <fullName evidence="10">Huntingtin</fullName>
    </recommendedName>
</protein>
<reference evidence="8" key="1">
    <citation type="submission" date="2020-08" db="EMBL/GenBank/DDBJ databases">
        <title>Genome sequencing and assembly of the red palm weevil Rhynchophorus ferrugineus.</title>
        <authorList>
            <person name="Dias G.B."/>
            <person name="Bergman C.M."/>
            <person name="Manee M."/>
        </authorList>
    </citation>
    <scope>NUCLEOTIDE SEQUENCE</scope>
    <source>
        <strain evidence="8">AA-2017</strain>
        <tissue evidence="8">Whole larva</tissue>
    </source>
</reference>
<evidence type="ECO:0000256" key="3">
    <source>
        <dbReference type="ARBA" id="ARBA00004496"/>
    </source>
</evidence>
<dbReference type="InterPro" id="IPR048411">
    <property type="entry name" value="Htt_N_HEAT_rpt-1"/>
</dbReference>
<feature type="repeat" description="HEAT" evidence="7">
    <location>
        <begin position="61"/>
        <end position="98"/>
    </location>
</feature>
<evidence type="ECO:0000256" key="1">
    <source>
        <dbReference type="ARBA" id="ARBA00002907"/>
    </source>
</evidence>
<dbReference type="Pfam" id="PF20925">
    <property type="entry name" value="Htt_bridge"/>
    <property type="match status" value="1"/>
</dbReference>
<evidence type="ECO:0000313" key="9">
    <source>
        <dbReference type="Proteomes" id="UP000625711"/>
    </source>
</evidence>
<evidence type="ECO:0008006" key="10">
    <source>
        <dbReference type="Google" id="ProtNLM"/>
    </source>
</evidence>
<dbReference type="EMBL" id="JAACXV010013053">
    <property type="protein sequence ID" value="KAF7274147.1"/>
    <property type="molecule type" value="Genomic_DNA"/>
</dbReference>
<evidence type="ECO:0000256" key="6">
    <source>
        <dbReference type="ARBA" id="ARBA00023242"/>
    </source>
</evidence>
<keyword evidence="9" id="KW-1185">Reference proteome</keyword>
<organism evidence="8 9">
    <name type="scientific">Rhynchophorus ferrugineus</name>
    <name type="common">Red palm weevil</name>
    <name type="synonym">Curculio ferrugineus</name>
    <dbReference type="NCBI Taxonomy" id="354439"/>
    <lineage>
        <taxon>Eukaryota</taxon>
        <taxon>Metazoa</taxon>
        <taxon>Ecdysozoa</taxon>
        <taxon>Arthropoda</taxon>
        <taxon>Hexapoda</taxon>
        <taxon>Insecta</taxon>
        <taxon>Pterygota</taxon>
        <taxon>Neoptera</taxon>
        <taxon>Endopterygota</taxon>
        <taxon>Coleoptera</taxon>
        <taxon>Polyphaga</taxon>
        <taxon>Cucujiformia</taxon>
        <taxon>Curculionidae</taxon>
        <taxon>Dryophthorinae</taxon>
        <taxon>Rhynchophorus</taxon>
    </lineage>
</organism>
<dbReference type="InterPro" id="IPR024613">
    <property type="entry name" value="Huntingtin_N_HEAT_rpt-2"/>
</dbReference>
<proteinExistence type="inferred from homology"/>
<evidence type="ECO:0000256" key="4">
    <source>
        <dbReference type="ARBA" id="ARBA00007153"/>
    </source>
</evidence>
<dbReference type="Gene3D" id="1.25.10.10">
    <property type="entry name" value="Leucine-rich Repeat Variant"/>
    <property type="match status" value="2"/>
</dbReference>
<gene>
    <name evidence="8" type="ORF">GWI33_013172</name>
</gene>
<dbReference type="PANTHER" id="PTHR10170">
    <property type="entry name" value="HUNTINGTON DISEASE PROTEIN"/>
    <property type="match status" value="1"/>
</dbReference>
<comment type="subcellular location">
    <subcellularLocation>
        <location evidence="3">Cytoplasm</location>
    </subcellularLocation>
    <subcellularLocation>
        <location evidence="2">Nucleus</location>
    </subcellularLocation>
</comment>
<dbReference type="InterPro" id="IPR016024">
    <property type="entry name" value="ARM-type_fold"/>
</dbReference>
<comment type="similarity">
    <text evidence="4">Belongs to the huntingtin family.</text>
</comment>
<dbReference type="Pfam" id="PF20926">
    <property type="entry name" value="Htt_N-HEAT_1"/>
    <property type="match status" value="1"/>
</dbReference>
<evidence type="ECO:0000256" key="5">
    <source>
        <dbReference type="ARBA" id="ARBA00022490"/>
    </source>
</evidence>
<sequence length="1998" mass="228056">MATQEKLQRSLEALKNLSSLPHSPDPIRKKEKIHHCHIVTEAFSNSTIKVSTKFQVLLNFTIDTFLQLCDDPESDIRMTSDECLNRIIRTVSAEHIAKVLIILHKEISKNGSARSLRAALVRFSQLAHHIKPHKGKVYVINFFPSIIRITKRTEEPIHETLANCLPKIINVLGPFATDADIELLLKAFLNNINNSSPTVRRAASNCILSICINSRKPYIFVTYCVNILLGLIIPVDDTHDNYVILGVLYSLKLLLPALIDSNINNDGFSYSKDIEIIQPLALSKFLQIYELCLFYIRNKDHNIINASLETLNVLLSNITADLKNKLLSPSGVDKCRIHKSQSFNNIKSPSQLSIATNTTSAEETLFSECDLTETIESDIGKWIGESKLSVINMPHGNAADEDIIEPVMISNEDNIAASSCENNVRKEQNKFGIELRKIGNADTIDKLSNKSSEESITASESVDKLLDHDLDNQEVDIGKYLDKNVSLSYCARLIIKSFLLCGVAGKCISDKTVRVSVKSSALCCLSSIFRLYPQVFFQYLNKNGTNDSKSQLSKISHQKISDILLFSEHSDPQLRGNIRMIVSDLISAILLESNLDFDLWIKNNINQRNIPKDGTYYHMTDFIAILSKGLQDENSNCLKQTLISLNPVLMLLAESKNCHDILSLLDILPYLANNPYWLVKVSLCELVSKLSYVTLFHITENSIFQSKVLYNILFLFLKDSDQRIRSAASASLTEIIENLYFEEYHPMESHVTTKAILINNKLGFKNSTGEMNLQRKQFIESMPFPYLKIGGSISKSIDYSLSKIVMHLYSTVLSTQSKYLIYGGIEALSLLSNKYPCTIYRKSWCDSKHFKDNDVEVSMTYSSEDLFTLCVDYLTNSIYVYDIAFMNNLMNLSANLYAGHATLLLKPVDVLETGNQTWSMIPGSSIKPLSEQYLLHTVKLLNIFHNVINDLVPIVPQSKTVLPHLPSTGTLSPIKRRKSDERKIPIAPGKIVMEREEKKEYIKSALVGFFGGSQHYMKIFDILRGAFINYKSSLDPKDSKNLIDLLQKTLQTLSVILEVTTLSEFGRISEEVLTYLQSTFLLDSILTVRCVQQLLKCLFGSNLTSNVTDILDENLKKKESNNFSFYHNIFQKPCEEILICVNSLKSISKIECDGDSTIMGYLHRRDIKKPISITRTSDKILASYLKIFEPIVIKSLEEYIITSNVKFQCSVLQLLSQLVQLRVNYCLFDSDQVFKNFVLKQVEYIEAGQVPHSEELTPRIFKFLVHLSYSKQHSRNIISIPEIIQLCDGLMASGQDPKTHYIPALEPIVQDVFLIRNRSNTTDVKELETTREVILSMLLRLLEYREVIKLVTLVLEDSKYCIDDTDKWYRWSNQVVVVFLQMLKQNRIKIENKETFAALRKFIFALNPNVFKPSDDLIIMLFQAPPSSEDTAMLRRWISKVILLLLILSPLKEDVLISKINNLKDEFSPGCIHENFIATADPLNVHNNADAFQNVFGEDIIARMFFRVITFTTKHVMELCKNNSNLFLVSQFSVFLMYCLHVFQSGSLCKVSQIAISLLNEKNSNDVDINILNQRFIEIGKWYPTVTFQWCHILSVLHYNELQFWTNMITTKGHGPINNCIVNVGSTIVFCDYLNENISETKQLSWNLSENSENLINLIGEVPVSEFITFIHRNATLSRLFIHSIDQKYLDVKTAIFKIKVLKCLENSHSSQTGAVIKLLIPKMLSNRQIAISRMVGNLASRKVEYLFTLPLEEVHCQLSKDDLFIIKEELNLMNLSKKYETLISLFNKLLIQYYDMSPLDFNRSRMINHEYIKKQQINKKWLLSQIQNKYQDGALRKENAKVMAKLEYTELISFMSSEDFNKLIFRDCFEIGMQIVRDHQLKQEPPILKASIDCVLREIAVITNDICSNHEVFKMSATEQQNSYTKKILQSFKDEKFFNSVLNINLSLAVLMKSLESLPTIQLSEIDSENISKFAVVSLEFIGFIIDVDNKYINDIF</sequence>